<feature type="region of interest" description="Disordered" evidence="7">
    <location>
        <begin position="112"/>
        <end position="142"/>
    </location>
</feature>
<keyword evidence="4" id="KW-0255">Endonuclease</keyword>
<evidence type="ECO:0000256" key="7">
    <source>
        <dbReference type="SAM" id="MobiDB-lite"/>
    </source>
</evidence>
<dbReference type="GO" id="GO:0003964">
    <property type="term" value="F:RNA-directed DNA polymerase activity"/>
    <property type="evidence" value="ECO:0007669"/>
    <property type="project" value="UniProtKB-KW"/>
</dbReference>
<feature type="region of interest" description="Disordered" evidence="7">
    <location>
        <begin position="284"/>
        <end position="314"/>
    </location>
</feature>
<keyword evidence="3" id="KW-0540">Nuclease</keyword>
<keyword evidence="6" id="KW-0695">RNA-directed DNA polymerase</keyword>
<dbReference type="InterPro" id="IPR041373">
    <property type="entry name" value="RT_RNaseH"/>
</dbReference>
<evidence type="ECO:0000259" key="8">
    <source>
        <dbReference type="Pfam" id="PF17917"/>
    </source>
</evidence>
<gene>
    <name evidence="9" type="primary">POL3</name>
</gene>
<feature type="non-terminal residue" evidence="9">
    <location>
        <position position="1"/>
    </location>
</feature>
<keyword evidence="1" id="KW-0808">Transferase</keyword>
<evidence type="ECO:0000256" key="2">
    <source>
        <dbReference type="ARBA" id="ARBA00022695"/>
    </source>
</evidence>
<feature type="non-terminal residue" evidence="9">
    <location>
        <position position="314"/>
    </location>
</feature>
<evidence type="ECO:0000313" key="9">
    <source>
        <dbReference type="EMBL" id="JAB63533.1"/>
    </source>
</evidence>
<organism evidence="9">
    <name type="scientific">Anoplophora glabripennis</name>
    <name type="common">Asian longhorn beetle</name>
    <name type="synonym">Anoplophora nobilis</name>
    <dbReference type="NCBI Taxonomy" id="217634"/>
    <lineage>
        <taxon>Eukaryota</taxon>
        <taxon>Metazoa</taxon>
        <taxon>Ecdysozoa</taxon>
        <taxon>Arthropoda</taxon>
        <taxon>Hexapoda</taxon>
        <taxon>Insecta</taxon>
        <taxon>Pterygota</taxon>
        <taxon>Neoptera</taxon>
        <taxon>Endopterygota</taxon>
        <taxon>Coleoptera</taxon>
        <taxon>Polyphaga</taxon>
        <taxon>Cucujiformia</taxon>
        <taxon>Chrysomeloidea</taxon>
        <taxon>Cerambycidae</taxon>
        <taxon>Lamiinae</taxon>
        <taxon>Lamiini</taxon>
        <taxon>Anoplophora</taxon>
    </lineage>
</organism>
<feature type="compositionally biased region" description="Basic and acidic residues" evidence="7">
    <location>
        <begin position="112"/>
        <end position="125"/>
    </location>
</feature>
<evidence type="ECO:0000256" key="4">
    <source>
        <dbReference type="ARBA" id="ARBA00022759"/>
    </source>
</evidence>
<dbReference type="Pfam" id="PF17917">
    <property type="entry name" value="RT_RNaseH"/>
    <property type="match status" value="1"/>
</dbReference>
<dbReference type="PANTHER" id="PTHR37984">
    <property type="entry name" value="PROTEIN CBG26694"/>
    <property type="match status" value="1"/>
</dbReference>
<feature type="compositionally biased region" description="Polar residues" evidence="7">
    <location>
        <begin position="128"/>
        <end position="138"/>
    </location>
</feature>
<evidence type="ECO:0000256" key="5">
    <source>
        <dbReference type="ARBA" id="ARBA00022801"/>
    </source>
</evidence>
<dbReference type="InterPro" id="IPR050951">
    <property type="entry name" value="Retrovirus_Pol_polyprotein"/>
</dbReference>
<evidence type="ECO:0000256" key="3">
    <source>
        <dbReference type="ARBA" id="ARBA00022722"/>
    </source>
</evidence>
<dbReference type="InterPro" id="IPR043502">
    <property type="entry name" value="DNA/RNA_pol_sf"/>
</dbReference>
<dbReference type="PANTHER" id="PTHR37984:SF5">
    <property type="entry name" value="PROTEIN NYNRIN-LIKE"/>
    <property type="match status" value="1"/>
</dbReference>
<evidence type="ECO:0000256" key="1">
    <source>
        <dbReference type="ARBA" id="ARBA00022679"/>
    </source>
</evidence>
<dbReference type="AlphaFoldDB" id="V5GTG8"/>
<name>V5GTG8_ANOGL</name>
<feature type="compositionally biased region" description="Basic residues" evidence="7">
    <location>
        <begin position="163"/>
        <end position="175"/>
    </location>
</feature>
<dbReference type="GO" id="GO:0016787">
    <property type="term" value="F:hydrolase activity"/>
    <property type="evidence" value="ECO:0007669"/>
    <property type="project" value="UniProtKB-KW"/>
</dbReference>
<accession>V5GTG8</accession>
<reference evidence="9" key="1">
    <citation type="submission" date="2013-07" db="EMBL/GenBank/DDBJ databases">
        <title>Midgut Transcriptome Profiling of Anoplphora glabripennis, a Lignocellulose Degrading, Wood-Boring Cerambycid.</title>
        <authorList>
            <person name="Scully E.D."/>
            <person name="Hoover K."/>
            <person name="Carlson J.E."/>
            <person name="Tien M."/>
            <person name="Geib S.M."/>
        </authorList>
    </citation>
    <scope>NUCLEOTIDE SEQUENCE</scope>
</reference>
<feature type="region of interest" description="Disordered" evidence="7">
    <location>
        <begin position="154"/>
        <end position="193"/>
    </location>
</feature>
<keyword evidence="5" id="KW-0378">Hydrolase</keyword>
<dbReference type="SUPFAM" id="SSF56672">
    <property type="entry name" value="DNA/RNA polymerases"/>
    <property type="match status" value="1"/>
</dbReference>
<protein>
    <submittedName>
        <fullName evidence="9">Retrovirus-related Pol polyprotein from transposon 17.6</fullName>
    </submittedName>
</protein>
<sequence>EVLAAVWAIRRYRMFLQDAPFHLLTDNRSLLWLRRYQDDKAKLTRWALMLQEYRFDVTHVPSARNELPDFLSRQPDAGTGQVQPLDDERAYAEVHREDPDAIERLSAGSRIETRPSEIAQPERDVGVGSSQGEVTNETGIEDNTRHDVMTATTSMTTSDDQRRRKQTQPHRRRVRIVALSPPRSTPPPGAEPREVVADRDAELGGHDVPPAQQSGTLDELQMSVAPSEVEMGSTMDQSTCFPTWGPDSSVPSGSGGYQDALSHIEVLCSQEAVQVAESIGSSRCLIPRSGCSRPPEAGNGVVSPEDSPLAPRLT</sequence>
<dbReference type="GO" id="GO:0004519">
    <property type="term" value="F:endonuclease activity"/>
    <property type="evidence" value="ECO:0007669"/>
    <property type="project" value="UniProtKB-KW"/>
</dbReference>
<dbReference type="EMBL" id="GALX01004933">
    <property type="protein sequence ID" value="JAB63533.1"/>
    <property type="molecule type" value="Transcribed_RNA"/>
</dbReference>
<keyword evidence="2" id="KW-0548">Nucleotidyltransferase</keyword>
<feature type="domain" description="Reverse transcriptase RNase H-like" evidence="8">
    <location>
        <begin position="1"/>
        <end position="53"/>
    </location>
</feature>
<proteinExistence type="predicted"/>
<evidence type="ECO:0000256" key="6">
    <source>
        <dbReference type="ARBA" id="ARBA00022918"/>
    </source>
</evidence>